<proteinExistence type="predicted"/>
<evidence type="ECO:0000313" key="1">
    <source>
        <dbReference type="EMBL" id="OGZ62355.1"/>
    </source>
</evidence>
<accession>A0A1G2HIP0</accession>
<sequence>MMGRGKNGDQKKYQIVHVKSDMTEEEFLALRYVRLLANRWGVAVSDLKVRKLYFNKTRGYGFEVFV</sequence>
<name>A0A1G2HIP0_9BACT</name>
<dbReference type="STRING" id="1802165.A3F94_03305"/>
<dbReference type="EMBL" id="MHOK01000002">
    <property type="protein sequence ID" value="OGZ62355.1"/>
    <property type="molecule type" value="Genomic_DNA"/>
</dbReference>
<comment type="caution">
    <text evidence="1">The sequence shown here is derived from an EMBL/GenBank/DDBJ whole genome shotgun (WGS) entry which is preliminary data.</text>
</comment>
<dbReference type="AlphaFoldDB" id="A0A1G2HIP0"/>
<reference evidence="1 2" key="1">
    <citation type="journal article" date="2016" name="Nat. Commun.">
        <title>Thousands of microbial genomes shed light on interconnected biogeochemical processes in an aquifer system.</title>
        <authorList>
            <person name="Anantharaman K."/>
            <person name="Brown C.T."/>
            <person name="Hug L.A."/>
            <person name="Sharon I."/>
            <person name="Castelle C.J."/>
            <person name="Probst A.J."/>
            <person name="Thomas B.C."/>
            <person name="Singh A."/>
            <person name="Wilkins M.J."/>
            <person name="Karaoz U."/>
            <person name="Brodie E.L."/>
            <person name="Williams K.H."/>
            <person name="Hubbard S.S."/>
            <person name="Banfield J.F."/>
        </authorList>
    </citation>
    <scope>NUCLEOTIDE SEQUENCE [LARGE SCALE GENOMIC DNA]</scope>
</reference>
<evidence type="ECO:0000313" key="2">
    <source>
        <dbReference type="Proteomes" id="UP000176770"/>
    </source>
</evidence>
<protein>
    <submittedName>
        <fullName evidence="1">Uncharacterized protein</fullName>
    </submittedName>
</protein>
<organism evidence="1 2">
    <name type="scientific">Candidatus Spechtbacteria bacterium RIFCSPLOWO2_12_FULL_38_22</name>
    <dbReference type="NCBI Taxonomy" id="1802165"/>
    <lineage>
        <taxon>Bacteria</taxon>
        <taxon>Candidatus Spechtiibacteriota</taxon>
    </lineage>
</organism>
<gene>
    <name evidence="1" type="ORF">A3F94_03305</name>
</gene>
<dbReference type="Proteomes" id="UP000176770">
    <property type="component" value="Unassembled WGS sequence"/>
</dbReference>